<proteinExistence type="predicted"/>
<protein>
    <submittedName>
        <fullName evidence="2">Uncharacterized protein</fullName>
    </submittedName>
</protein>
<comment type="caution">
    <text evidence="2">The sequence shown here is derived from an EMBL/GenBank/DDBJ whole genome shotgun (WGS) entry which is preliminary data.</text>
</comment>
<dbReference type="RefSeq" id="WP_259040528.1">
    <property type="nucleotide sequence ID" value="NZ_JANUBL010000011.1"/>
</dbReference>
<gene>
    <name evidence="2" type="ORF">GGP45_003226</name>
</gene>
<feature type="region of interest" description="Disordered" evidence="1">
    <location>
        <begin position="161"/>
        <end position="185"/>
    </location>
</feature>
<name>A0A9X2V844_9BACT</name>
<sequence>MPAAETGDSPALQRALRVMTGPDPTRRATRQVVRRCHQIARAALRQKKRAGSLREDVLGEDLTDLAVDAIAELFERDEKGQFPELQRYFGGQVAPGRSEGPLTEDLRRLVQSAVTDWLFEAYRAADRSLSNQIRALKRAVGQHEDLHLQRRGMVQWVELVGQRKSPRSREKTRRTSRRPGRPMPLEALEAHLTGEVEAASSAGDLLEKAINTLRAHPDYEAAYPLTRLAQAMRAARARVQSVTEHSGPVVHPDRPVLRPEETQACIQNTLSALRSEKRPTYVGEGKISEETYSAYFAALQERLEARFVPPADPELTHHGALMEHLSGLSKETYRDQHRARFEYLFRQARERIVDRLQDAV</sequence>
<dbReference type="AlphaFoldDB" id="A0A9X2V844"/>
<dbReference type="Proteomes" id="UP001155144">
    <property type="component" value="Unassembled WGS sequence"/>
</dbReference>
<dbReference type="EMBL" id="JANUBL010000011">
    <property type="protein sequence ID" value="MCS4122858.1"/>
    <property type="molecule type" value="Genomic_DNA"/>
</dbReference>
<evidence type="ECO:0000313" key="3">
    <source>
        <dbReference type="Proteomes" id="UP001155144"/>
    </source>
</evidence>
<reference evidence="2" key="1">
    <citation type="submission" date="2022-08" db="EMBL/GenBank/DDBJ databases">
        <title>Genomic Encyclopedia of Type Strains, Phase V (KMG-V): Genome sequencing to study the core and pangenomes of soil and plant-associated prokaryotes.</title>
        <authorList>
            <person name="Whitman W."/>
        </authorList>
    </citation>
    <scope>NUCLEOTIDE SEQUENCE</scope>
    <source>
        <strain evidence="2">SP3026</strain>
    </source>
</reference>
<accession>A0A9X2V844</accession>
<evidence type="ECO:0000313" key="2">
    <source>
        <dbReference type="EMBL" id="MCS4122858.1"/>
    </source>
</evidence>
<evidence type="ECO:0000256" key="1">
    <source>
        <dbReference type="SAM" id="MobiDB-lite"/>
    </source>
</evidence>
<feature type="compositionally biased region" description="Basic residues" evidence="1">
    <location>
        <begin position="164"/>
        <end position="180"/>
    </location>
</feature>
<organism evidence="2 3">
    <name type="scientific">Salinibacter ruber</name>
    <dbReference type="NCBI Taxonomy" id="146919"/>
    <lineage>
        <taxon>Bacteria</taxon>
        <taxon>Pseudomonadati</taxon>
        <taxon>Rhodothermota</taxon>
        <taxon>Rhodothermia</taxon>
        <taxon>Rhodothermales</taxon>
        <taxon>Salinibacteraceae</taxon>
        <taxon>Salinibacter</taxon>
    </lineage>
</organism>